<dbReference type="Gene3D" id="1.10.443.10">
    <property type="entry name" value="Intergrase catalytic core"/>
    <property type="match status" value="1"/>
</dbReference>
<geneLocation type="plasmid" evidence="8 9">
    <name>unnamed2</name>
</geneLocation>
<protein>
    <submittedName>
        <fullName evidence="8">Site-specific integrase</fullName>
    </submittedName>
</protein>
<dbReference type="EMBL" id="CP050473">
    <property type="protein sequence ID" value="UTZ35061.1"/>
    <property type="molecule type" value="Genomic_DNA"/>
</dbReference>
<dbReference type="CDD" id="cd00801">
    <property type="entry name" value="INT_P4_C"/>
    <property type="match status" value="1"/>
</dbReference>
<keyword evidence="2" id="KW-0229">DNA integration</keyword>
<evidence type="ECO:0000259" key="7">
    <source>
        <dbReference type="PROSITE" id="PS51900"/>
    </source>
</evidence>
<keyword evidence="4" id="KW-0233">DNA recombination</keyword>
<evidence type="ECO:0000313" key="8">
    <source>
        <dbReference type="EMBL" id="UTZ35061.1"/>
    </source>
</evidence>
<accession>A0ABY5IMW5</accession>
<evidence type="ECO:0000256" key="5">
    <source>
        <dbReference type="PROSITE-ProRule" id="PRU01248"/>
    </source>
</evidence>
<dbReference type="InterPro" id="IPR010998">
    <property type="entry name" value="Integrase_recombinase_N"/>
</dbReference>
<feature type="domain" description="Core-binding (CB)" evidence="7">
    <location>
        <begin position="94"/>
        <end position="178"/>
    </location>
</feature>
<dbReference type="InterPro" id="IPR002104">
    <property type="entry name" value="Integrase_catalytic"/>
</dbReference>
<dbReference type="InterPro" id="IPR050808">
    <property type="entry name" value="Phage_Integrase"/>
</dbReference>
<evidence type="ECO:0000256" key="3">
    <source>
        <dbReference type="ARBA" id="ARBA00023125"/>
    </source>
</evidence>
<keyword evidence="9" id="KW-1185">Reference proteome</keyword>
<dbReference type="PROSITE" id="PS51898">
    <property type="entry name" value="TYR_RECOMBINASE"/>
    <property type="match status" value="1"/>
</dbReference>
<dbReference type="PROSITE" id="PS51900">
    <property type="entry name" value="CB"/>
    <property type="match status" value="1"/>
</dbReference>
<sequence>MQTLTVSFSESSVKRALKNAEGYEIKVSSKPTVLLRPHKGLERGTWYLRKGEKYHPLGVYPVVPVSLVKERLPHIVFDLSMNPDVKVEIISGFQKVTDLLSWYCERAQSDRELSKKRKVTVRSVINKHLIPMLGDKLIDELNHACIDDALIWPLQSKYSLSNVRLIFSALKAAFKLAAKQNRINANPLADLQFTDFIQKRINPKDAQIRAADIPAVLAALVDCHYSTRMLILMMLLFGTRIGETRQAKWSHIDDYYWHLPAGHTKTKQSHRLPLTEPVKALLDAYRNTQKAKGYTGQFLFPNDDRSGQCVPASTASTQIKRISSGNWTAHDLRKVARTVWADLGVDYMVGEMLLNHALSKLDKTYIHTHVEHKMKEALSQYHDWLKEQGLSF</sequence>
<dbReference type="GO" id="GO:0016740">
    <property type="term" value="F:transferase activity"/>
    <property type="evidence" value="ECO:0007669"/>
    <property type="project" value="UniProtKB-KW"/>
</dbReference>
<reference evidence="8" key="1">
    <citation type="submission" date="2020-03" db="EMBL/GenBank/DDBJ databases">
        <title>Five strains of Vibrio campbellii isolated from Mariana Trench.</title>
        <authorList>
            <person name="Liang J."/>
            <person name="Zhang X.-H."/>
        </authorList>
    </citation>
    <scope>NUCLEOTIDE SEQUENCE</scope>
    <source>
        <strain evidence="8">LJC013</strain>
        <plasmid evidence="8">unnamed2</plasmid>
    </source>
</reference>
<dbReference type="SUPFAM" id="SSF56349">
    <property type="entry name" value="DNA breaking-rejoining enzymes"/>
    <property type="match status" value="1"/>
</dbReference>
<dbReference type="RefSeq" id="WP_255905424.1">
    <property type="nucleotide sequence ID" value="NZ_CP050473.1"/>
</dbReference>
<keyword evidence="8" id="KW-0808">Transferase</keyword>
<evidence type="ECO:0000313" key="9">
    <source>
        <dbReference type="Proteomes" id="UP001059912"/>
    </source>
</evidence>
<dbReference type="PANTHER" id="PTHR30629:SF6">
    <property type="entry name" value="PROPHAGE INTEGRASE INTA-RELATED"/>
    <property type="match status" value="1"/>
</dbReference>
<proteinExistence type="inferred from homology"/>
<dbReference type="InterPro" id="IPR044068">
    <property type="entry name" value="CB"/>
</dbReference>
<organism evidence="8 9">
    <name type="scientific">Vibrio campbellii</name>
    <dbReference type="NCBI Taxonomy" id="680"/>
    <lineage>
        <taxon>Bacteria</taxon>
        <taxon>Pseudomonadati</taxon>
        <taxon>Pseudomonadota</taxon>
        <taxon>Gammaproteobacteria</taxon>
        <taxon>Vibrionales</taxon>
        <taxon>Vibrionaceae</taxon>
        <taxon>Vibrio</taxon>
    </lineage>
</organism>
<keyword evidence="8" id="KW-0614">Plasmid</keyword>
<evidence type="ECO:0000256" key="1">
    <source>
        <dbReference type="ARBA" id="ARBA00008857"/>
    </source>
</evidence>
<evidence type="ECO:0000256" key="4">
    <source>
        <dbReference type="ARBA" id="ARBA00023172"/>
    </source>
</evidence>
<dbReference type="InterPro" id="IPR011010">
    <property type="entry name" value="DNA_brk_join_enz"/>
</dbReference>
<keyword evidence="3 5" id="KW-0238">DNA-binding</keyword>
<dbReference type="Pfam" id="PF00589">
    <property type="entry name" value="Phage_integrase"/>
    <property type="match status" value="1"/>
</dbReference>
<dbReference type="Proteomes" id="UP001059912">
    <property type="component" value="Plasmid unnamed2"/>
</dbReference>
<gene>
    <name evidence="8" type="ORF">HB762_27750</name>
</gene>
<name>A0ABY5IMW5_9VIBR</name>
<dbReference type="InterPro" id="IPR013762">
    <property type="entry name" value="Integrase-like_cat_sf"/>
</dbReference>
<dbReference type="PANTHER" id="PTHR30629">
    <property type="entry name" value="PROPHAGE INTEGRASE"/>
    <property type="match status" value="1"/>
</dbReference>
<evidence type="ECO:0000256" key="2">
    <source>
        <dbReference type="ARBA" id="ARBA00022908"/>
    </source>
</evidence>
<evidence type="ECO:0000259" key="6">
    <source>
        <dbReference type="PROSITE" id="PS51898"/>
    </source>
</evidence>
<feature type="domain" description="Tyr recombinase" evidence="6">
    <location>
        <begin position="203"/>
        <end position="378"/>
    </location>
</feature>
<dbReference type="Gene3D" id="1.10.150.130">
    <property type="match status" value="1"/>
</dbReference>
<comment type="similarity">
    <text evidence="1">Belongs to the 'phage' integrase family.</text>
</comment>